<feature type="region of interest" description="Disordered" evidence="2">
    <location>
        <begin position="550"/>
        <end position="588"/>
    </location>
</feature>
<dbReference type="GO" id="GO:0005737">
    <property type="term" value="C:cytoplasm"/>
    <property type="evidence" value="ECO:0007669"/>
    <property type="project" value="TreeGrafter"/>
</dbReference>
<dbReference type="GO" id="GO:0007264">
    <property type="term" value="P:small GTPase-mediated signal transduction"/>
    <property type="evidence" value="ECO:0007669"/>
    <property type="project" value="TreeGrafter"/>
</dbReference>
<dbReference type="SMART" id="SM00324">
    <property type="entry name" value="RhoGAP"/>
    <property type="match status" value="1"/>
</dbReference>
<organism evidence="4 5">
    <name type="scientific">Apiospora kogelbergensis</name>
    <dbReference type="NCBI Taxonomy" id="1337665"/>
    <lineage>
        <taxon>Eukaryota</taxon>
        <taxon>Fungi</taxon>
        <taxon>Dikarya</taxon>
        <taxon>Ascomycota</taxon>
        <taxon>Pezizomycotina</taxon>
        <taxon>Sordariomycetes</taxon>
        <taxon>Xylariomycetidae</taxon>
        <taxon>Amphisphaeriales</taxon>
        <taxon>Apiosporaceae</taxon>
        <taxon>Apiospora</taxon>
    </lineage>
</organism>
<feature type="compositionally biased region" description="Polar residues" evidence="2">
    <location>
        <begin position="1322"/>
        <end position="1334"/>
    </location>
</feature>
<feature type="compositionally biased region" description="Polar residues" evidence="2">
    <location>
        <begin position="1105"/>
        <end position="1114"/>
    </location>
</feature>
<feature type="region of interest" description="Disordered" evidence="2">
    <location>
        <begin position="703"/>
        <end position="730"/>
    </location>
</feature>
<evidence type="ECO:0000259" key="3">
    <source>
        <dbReference type="PROSITE" id="PS50238"/>
    </source>
</evidence>
<evidence type="ECO:0000256" key="1">
    <source>
        <dbReference type="SAM" id="Coils"/>
    </source>
</evidence>
<evidence type="ECO:0000313" key="5">
    <source>
        <dbReference type="Proteomes" id="UP001392437"/>
    </source>
</evidence>
<feature type="compositionally biased region" description="Basic and acidic residues" evidence="2">
    <location>
        <begin position="1306"/>
        <end position="1317"/>
    </location>
</feature>
<dbReference type="InterPro" id="IPR000198">
    <property type="entry name" value="RhoGAP_dom"/>
</dbReference>
<dbReference type="InterPro" id="IPR008936">
    <property type="entry name" value="Rho_GTPase_activation_prot"/>
</dbReference>
<keyword evidence="1" id="KW-0175">Coiled coil</keyword>
<dbReference type="SUPFAM" id="SSF48350">
    <property type="entry name" value="GTPase activation domain, GAP"/>
    <property type="match status" value="1"/>
</dbReference>
<feature type="compositionally biased region" description="Low complexity" evidence="2">
    <location>
        <begin position="996"/>
        <end position="1007"/>
    </location>
</feature>
<sequence>HTNVIELSNTFPLQAPRPKNAQMQPYRHDTEPSLKAKGKGKGKAVLVAGESQPSQFVPFPRQATASRPRISRNTFSRPQDALGGPRTSGHFGLSQDRDPAAYRTSTTWTSSSGDFCANSEDEEDEDRGLFVNEYNKLAKKHGIRLIVPGDFAPVPEPPSKSLPERKNNWISRVLRQTSNGQPVLDTTKPADHLQHRRSISDIALNFVYNQRKAALRHEDLRGLIRLCGKSTFYLPPEYAPGSLILPTCFRATAQYLIQHADSEGIFRIPGSVRIVNALYDYYFADERNEEISTTTRCPNLPTHLNCSVHDVASTFKRFLSGLPGGILGSLSLFDALVAIHSQLHADPEATQTKDSKLRARLIALAIGTVKSRYRRELVCAVFGILCFVGRIAELAPREDAKGRPLPTFDLMGYNSLAIIFGPLLVGDLINIYSMKVADPSAGLVLLPIIPPKSKKQKRTKAPKDRMPPMPNIDRIHVANDITEMLIIHWREVVRHLKNMGVLHSNTDSLYSHSRARASLLNTSASENFSMRKPADWSAYKYSDRLTTRANTSIEASPTPFSSKSLRPPLPRGQSLNALSPTAEESPPLKQHFDDLEEFDPVASSTPKSYRSRTENRLGKVEFARSNEGLKKMQSREFLRGSASVASASGSARPGPKIHHSKTLTEVESSVKRHPFDDMPHELESVAHFDPPATLCDEPKKKRVVGANSGRELTSRRDSRVQPRASSAGKTPLKYERLPSVQNYIADLPPTPTDDQGHASVQQPISGKREDSMDDRHLMHAVYAPDTLQPIASESEEISPLSGLETFPSFHKSVVENSKSPPEHLPDSAQTSKKQAGKNPHKNMSSDKSSPWSLRHILGRMSPSVGHADKNPKPVTDGAPAKKSSPIARWRELVKNSPTPPLATLREKRLFRSIGRKSPHESAESNETVEKKAAPPDWKRKLLNRKLKDQKKPTTLSPDKRLIFEQSPQSSPKKPNWSPTKGNAGSPAKAARNMINRPISQRSSSRPIGGAVKAMAAMFDSASIDSPDGPKPPLTSRSHSDLRSSASFASGHNKMQSPAKSTKSVIAPSTVAPQTPSKKLNDDPHGIGLASSKIYRTSVGRRKQSTTDQSPQDTPSKFPKVALRPTGFVFSASRDEPKISPSKAPSRDRELSRPPSLGTMIPPREEPPVAHHLNLARPPSAASSLSHLSAQPHPPGEGDNASVNQGYNSPLPASGSPRMRSGNGLLHAQVRNLQRQLQSKSEEVLHLRRQLETRENMDIGTLSERLREANRHCTMWRDRAEAAERRIAVFEKFAAKARALRSGTSVDNKETQDGRNQDDIGLGNSSKQASQNTPRANLGSEESDVTGHTEDCEVFNDRIRRSLGQQSIQPAEDGAMSKLMDGEAYPLGPYAEIFTESTEYVPLTWRGKEELWAAAEELLDMQDEMDSQPVVGEGSYILGGSG</sequence>
<feature type="non-terminal residue" evidence="4">
    <location>
        <position position="1"/>
    </location>
</feature>
<feature type="region of interest" description="Disordered" evidence="2">
    <location>
        <begin position="748"/>
        <end position="770"/>
    </location>
</feature>
<feature type="region of interest" description="Disordered" evidence="2">
    <location>
        <begin position="1299"/>
        <end position="1347"/>
    </location>
</feature>
<feature type="compositionally biased region" description="Polar residues" evidence="2">
    <location>
        <begin position="965"/>
        <end position="982"/>
    </location>
</feature>
<dbReference type="Gene3D" id="1.10.555.10">
    <property type="entry name" value="Rho GTPase activation protein"/>
    <property type="match status" value="1"/>
</dbReference>
<feature type="compositionally biased region" description="Low complexity" evidence="2">
    <location>
        <begin position="1172"/>
        <end position="1190"/>
    </location>
</feature>
<gene>
    <name evidence="4" type="ORF">PG999_012030</name>
</gene>
<feature type="compositionally biased region" description="Basic and acidic residues" evidence="2">
    <location>
        <begin position="917"/>
        <end position="962"/>
    </location>
</feature>
<dbReference type="EMBL" id="JAQQWP010000009">
    <property type="protein sequence ID" value="KAK8101656.1"/>
    <property type="molecule type" value="Genomic_DNA"/>
</dbReference>
<dbReference type="Pfam" id="PF00620">
    <property type="entry name" value="RhoGAP"/>
    <property type="match status" value="1"/>
</dbReference>
<dbReference type="Proteomes" id="UP001392437">
    <property type="component" value="Unassembled WGS sequence"/>
</dbReference>
<evidence type="ECO:0000313" key="4">
    <source>
        <dbReference type="EMBL" id="KAK8101656.1"/>
    </source>
</evidence>
<keyword evidence="5" id="KW-1185">Reference proteome</keyword>
<feature type="coiled-coil region" evidence="1">
    <location>
        <begin position="1222"/>
        <end position="1285"/>
    </location>
</feature>
<proteinExistence type="predicted"/>
<protein>
    <submittedName>
        <fullName evidence="4">RhoGAP domain-containing protein</fullName>
    </submittedName>
</protein>
<feature type="region of interest" description="Disordered" evidence="2">
    <location>
        <begin position="811"/>
        <end position="1222"/>
    </location>
</feature>
<feature type="compositionally biased region" description="Polar residues" evidence="2">
    <location>
        <begin position="1052"/>
        <end position="1063"/>
    </location>
</feature>
<dbReference type="PANTHER" id="PTHR45808">
    <property type="entry name" value="RHO GTPASE-ACTIVATING PROTEIN 68F"/>
    <property type="match status" value="1"/>
</dbReference>
<dbReference type="GO" id="GO:0005096">
    <property type="term" value="F:GTPase activator activity"/>
    <property type="evidence" value="ECO:0007669"/>
    <property type="project" value="TreeGrafter"/>
</dbReference>
<dbReference type="CDD" id="cd00159">
    <property type="entry name" value="RhoGAP"/>
    <property type="match status" value="1"/>
</dbReference>
<feature type="compositionally biased region" description="Polar residues" evidence="2">
    <location>
        <begin position="1"/>
        <end position="12"/>
    </location>
</feature>
<dbReference type="PROSITE" id="PS50238">
    <property type="entry name" value="RHOGAP"/>
    <property type="match status" value="1"/>
</dbReference>
<reference evidence="4 5" key="1">
    <citation type="submission" date="2023-01" db="EMBL/GenBank/DDBJ databases">
        <title>Analysis of 21 Apiospora genomes using comparative genomics revels a genus with tremendous synthesis potential of carbohydrate active enzymes and secondary metabolites.</title>
        <authorList>
            <person name="Sorensen T."/>
        </authorList>
    </citation>
    <scope>NUCLEOTIDE SEQUENCE [LARGE SCALE GENOMIC DNA]</scope>
    <source>
        <strain evidence="4 5">CBS 117206</strain>
    </source>
</reference>
<feature type="domain" description="Rho-GAP" evidence="3">
    <location>
        <begin position="232"/>
        <end position="457"/>
    </location>
</feature>
<evidence type="ECO:0000256" key="2">
    <source>
        <dbReference type="SAM" id="MobiDB-lite"/>
    </source>
</evidence>
<feature type="compositionally biased region" description="Polar residues" evidence="2">
    <location>
        <begin position="550"/>
        <end position="564"/>
    </location>
</feature>
<dbReference type="PANTHER" id="PTHR45808:SF2">
    <property type="entry name" value="RHO GTPASE-ACTIVATING PROTEIN 68F"/>
    <property type="match status" value="1"/>
</dbReference>
<feature type="region of interest" description="Disordered" evidence="2">
    <location>
        <begin position="1"/>
        <end position="99"/>
    </location>
</feature>
<feature type="compositionally biased region" description="Polar residues" evidence="2">
    <location>
        <begin position="841"/>
        <end position="851"/>
    </location>
</feature>
<comment type="caution">
    <text evidence="4">The sequence shown here is derived from an EMBL/GenBank/DDBJ whole genome shotgun (WGS) entry which is preliminary data.</text>
</comment>
<name>A0AAW0QH55_9PEZI</name>
<accession>A0AAW0QH55</accession>